<gene>
    <name evidence="2" type="ORF">F2Q69_00012146</name>
</gene>
<sequence>MASRVINLSSPVPYLSFEERLQTNREIFADDDFPVGSPLRRFENDHAVLKYDDLCLRGFVVEGTLVPQDSGFAELISNLCQCADGVLVRGTHYRFDPDVINTVMNTPHVEQSFDWENYDLSLAISALTGYRCSGWLVFTLTALIAPYQIVYRVCELNWLPGTDTDAMIKLRIRLIYALVNRRRVNFGELVYDQILSMARYFDQEKHIVFPNLIYQVLQFKKELPMIPGEGVHIWSLPADSPVLNNRGPRGRRRIDGCMVHIFTCWTIVNNLGLFMNELIDADTKGKIVSSRASQVYLVVQSKATACNRQGNHQL</sequence>
<protein>
    <recommendedName>
        <fullName evidence="1">Putative plant transposon protein domain-containing protein</fullName>
    </recommendedName>
</protein>
<evidence type="ECO:0000313" key="3">
    <source>
        <dbReference type="Proteomes" id="UP000712600"/>
    </source>
</evidence>
<feature type="domain" description="Putative plant transposon protein" evidence="1">
    <location>
        <begin position="86"/>
        <end position="218"/>
    </location>
</feature>
<organism evidence="2 3">
    <name type="scientific">Brassica cretica</name>
    <name type="common">Mustard</name>
    <dbReference type="NCBI Taxonomy" id="69181"/>
    <lineage>
        <taxon>Eukaryota</taxon>
        <taxon>Viridiplantae</taxon>
        <taxon>Streptophyta</taxon>
        <taxon>Embryophyta</taxon>
        <taxon>Tracheophyta</taxon>
        <taxon>Spermatophyta</taxon>
        <taxon>Magnoliopsida</taxon>
        <taxon>eudicotyledons</taxon>
        <taxon>Gunneridae</taxon>
        <taxon>Pentapetalae</taxon>
        <taxon>rosids</taxon>
        <taxon>malvids</taxon>
        <taxon>Brassicales</taxon>
        <taxon>Brassicaceae</taxon>
        <taxon>Brassiceae</taxon>
        <taxon>Brassica</taxon>
    </lineage>
</organism>
<comment type="caution">
    <text evidence="2">The sequence shown here is derived from an EMBL/GenBank/DDBJ whole genome shotgun (WGS) entry which is preliminary data.</text>
</comment>
<evidence type="ECO:0000259" key="1">
    <source>
        <dbReference type="Pfam" id="PF20167"/>
    </source>
</evidence>
<proteinExistence type="predicted"/>
<accession>A0A8S9R237</accession>
<dbReference type="AlphaFoldDB" id="A0A8S9R237"/>
<dbReference type="Proteomes" id="UP000712600">
    <property type="component" value="Unassembled WGS sequence"/>
</dbReference>
<name>A0A8S9R237_BRACR</name>
<reference evidence="2" key="1">
    <citation type="submission" date="2019-12" db="EMBL/GenBank/DDBJ databases">
        <title>Genome sequencing and annotation of Brassica cretica.</title>
        <authorList>
            <person name="Studholme D.J."/>
            <person name="Sarris P."/>
        </authorList>
    </citation>
    <scope>NUCLEOTIDE SEQUENCE</scope>
    <source>
        <strain evidence="2">PFS-109/04</strain>
        <tissue evidence="2">Leaf</tissue>
    </source>
</reference>
<evidence type="ECO:0000313" key="2">
    <source>
        <dbReference type="EMBL" id="KAF3556899.1"/>
    </source>
</evidence>
<dbReference type="Pfam" id="PF20167">
    <property type="entry name" value="Transposase_32"/>
    <property type="match status" value="1"/>
</dbReference>
<dbReference type="InterPro" id="IPR046796">
    <property type="entry name" value="Transposase_32_dom"/>
</dbReference>
<dbReference type="EMBL" id="QGKX02000996">
    <property type="protein sequence ID" value="KAF3556899.1"/>
    <property type="molecule type" value="Genomic_DNA"/>
</dbReference>